<dbReference type="AlphaFoldDB" id="A0AAD8UY02"/>
<dbReference type="Proteomes" id="UP001230504">
    <property type="component" value="Unassembled WGS sequence"/>
</dbReference>
<accession>A0AAD8UY02</accession>
<protein>
    <submittedName>
        <fullName evidence="1">Uncharacterized protein</fullName>
    </submittedName>
</protein>
<reference evidence="1" key="1">
    <citation type="submission" date="2021-06" db="EMBL/GenBank/DDBJ databases">
        <title>Comparative genomics, transcriptomics and evolutionary studies reveal genomic signatures of adaptation to plant cell wall in hemibiotrophic fungi.</title>
        <authorList>
            <consortium name="DOE Joint Genome Institute"/>
            <person name="Baroncelli R."/>
            <person name="Diaz J.F."/>
            <person name="Benocci T."/>
            <person name="Peng M."/>
            <person name="Battaglia E."/>
            <person name="Haridas S."/>
            <person name="Andreopoulos W."/>
            <person name="Labutti K."/>
            <person name="Pangilinan J."/>
            <person name="Floch G.L."/>
            <person name="Makela M.R."/>
            <person name="Henrissat B."/>
            <person name="Grigoriev I.V."/>
            <person name="Crouch J.A."/>
            <person name="De Vries R.P."/>
            <person name="Sukno S.A."/>
            <person name="Thon M.R."/>
        </authorList>
    </citation>
    <scope>NUCLEOTIDE SEQUENCE</scope>
    <source>
        <strain evidence="1">CBS 125086</strain>
    </source>
</reference>
<organism evidence="1 2">
    <name type="scientific">Colletotrichum navitas</name>
    <dbReference type="NCBI Taxonomy" id="681940"/>
    <lineage>
        <taxon>Eukaryota</taxon>
        <taxon>Fungi</taxon>
        <taxon>Dikarya</taxon>
        <taxon>Ascomycota</taxon>
        <taxon>Pezizomycotina</taxon>
        <taxon>Sordariomycetes</taxon>
        <taxon>Hypocreomycetidae</taxon>
        <taxon>Glomerellales</taxon>
        <taxon>Glomerellaceae</taxon>
        <taxon>Colletotrichum</taxon>
        <taxon>Colletotrichum graminicola species complex</taxon>
    </lineage>
</organism>
<keyword evidence="2" id="KW-1185">Reference proteome</keyword>
<name>A0AAD8UY02_9PEZI</name>
<dbReference type="RefSeq" id="XP_060406895.1">
    <property type="nucleotide sequence ID" value="XM_060559504.1"/>
</dbReference>
<sequence length="156" mass="16729">MPRLSCLSVSFSLSKSLASGAFFAQTLPRSLPSPPSCPVKAPGLSSFFFPLPFVLSPIHSFPPSVLLSVSHSLICFFEFLSSLFPPSYQEGGMTWSGAVGSPCLAIPGLLSPSTLSPKRSLNSRSETYGILVSWSRPSQSIHIHTKHSHTDTPRPA</sequence>
<evidence type="ECO:0000313" key="1">
    <source>
        <dbReference type="EMBL" id="KAK1564026.1"/>
    </source>
</evidence>
<dbReference type="EMBL" id="JAHLJV010000224">
    <property type="protein sequence ID" value="KAK1564026.1"/>
    <property type="molecule type" value="Genomic_DNA"/>
</dbReference>
<gene>
    <name evidence="1" type="ORF">LY79DRAFT_573771</name>
</gene>
<evidence type="ECO:0000313" key="2">
    <source>
        <dbReference type="Proteomes" id="UP001230504"/>
    </source>
</evidence>
<dbReference type="GeneID" id="85443744"/>
<comment type="caution">
    <text evidence="1">The sequence shown here is derived from an EMBL/GenBank/DDBJ whole genome shotgun (WGS) entry which is preliminary data.</text>
</comment>
<proteinExistence type="predicted"/>